<dbReference type="PANTHER" id="PTHR11722:SF0">
    <property type="entry name" value="LARGE RIBOSOMAL SUBUNIT PROTEIN EL13"/>
    <property type="match status" value="1"/>
</dbReference>
<accession>A0AAW2ZSN0</accession>
<reference evidence="5 6" key="1">
    <citation type="submission" date="2024-03" db="EMBL/GenBank/DDBJ databases">
        <title>The Acrasis kona genome and developmental transcriptomes reveal deep origins of eukaryotic multicellular pathways.</title>
        <authorList>
            <person name="Sheikh S."/>
            <person name="Fu C.-J."/>
            <person name="Brown M.W."/>
            <person name="Baldauf S.L."/>
        </authorList>
    </citation>
    <scope>NUCLEOTIDE SEQUENCE [LARGE SCALE GENOMIC DNA]</scope>
    <source>
        <strain evidence="5 6">ATCC MYA-3509</strain>
    </source>
</reference>
<dbReference type="GO" id="GO:0003723">
    <property type="term" value="F:RNA binding"/>
    <property type="evidence" value="ECO:0007669"/>
    <property type="project" value="TreeGrafter"/>
</dbReference>
<proteinExistence type="inferred from homology"/>
<keyword evidence="6" id="KW-1185">Reference proteome</keyword>
<dbReference type="AlphaFoldDB" id="A0AAW2ZSN0"/>
<protein>
    <submittedName>
        <fullName evidence="5">Ribosomal protein L13</fullName>
    </submittedName>
</protein>
<dbReference type="Pfam" id="PF01294">
    <property type="entry name" value="Ribosomal_L13e"/>
    <property type="match status" value="1"/>
</dbReference>
<dbReference type="GO" id="GO:0003735">
    <property type="term" value="F:structural constituent of ribosome"/>
    <property type="evidence" value="ECO:0007669"/>
    <property type="project" value="InterPro"/>
</dbReference>
<keyword evidence="2 5" id="KW-0689">Ribosomal protein</keyword>
<dbReference type="HAMAP" id="MF_00499">
    <property type="entry name" value="Ribosomal_eL13"/>
    <property type="match status" value="1"/>
</dbReference>
<sequence length="218" mass="24989">MVKSNNIVPNAHFNKQWQYRVRLNFNQPAKRKARKTARVARAQKLFPRPTDSLAPAVRIATVKHNRRLRAGRGFTPAELKAAGLTPAFARTIGIRVDIRRQNLSEEGLQQNVDRLKQYLSKLVLFPRDSKKPKKGPLADSTGDALKNVQQLNKVVLPVVNDWSDPAPRVIEKEERKKRAYKELRYARKDVRLVGHRFKKARAAREEKQSTQGSKGKKE</sequence>
<evidence type="ECO:0000313" key="6">
    <source>
        <dbReference type="Proteomes" id="UP001431209"/>
    </source>
</evidence>
<dbReference type="EMBL" id="JAOPGA020001842">
    <property type="protein sequence ID" value="KAL0491662.1"/>
    <property type="molecule type" value="Genomic_DNA"/>
</dbReference>
<dbReference type="InterPro" id="IPR001380">
    <property type="entry name" value="Ribosomal_eL13"/>
</dbReference>
<comment type="caution">
    <text evidence="5">The sequence shown here is derived from an EMBL/GenBank/DDBJ whole genome shotgun (WGS) entry which is preliminary data.</text>
</comment>
<comment type="similarity">
    <text evidence="1">Belongs to the eukaryotic ribosomal protein eL13 family.</text>
</comment>
<gene>
    <name evidence="5" type="ORF">AKO1_000583</name>
</gene>
<dbReference type="PANTHER" id="PTHR11722">
    <property type="entry name" value="60S RIBOSOMAL PROTEIN L13"/>
    <property type="match status" value="1"/>
</dbReference>
<feature type="compositionally biased region" description="Polar residues" evidence="4">
    <location>
        <begin position="209"/>
        <end position="218"/>
    </location>
</feature>
<evidence type="ECO:0000313" key="5">
    <source>
        <dbReference type="EMBL" id="KAL0491662.1"/>
    </source>
</evidence>
<feature type="region of interest" description="Disordered" evidence="4">
    <location>
        <begin position="196"/>
        <end position="218"/>
    </location>
</feature>
<dbReference type="Proteomes" id="UP001431209">
    <property type="component" value="Unassembled WGS sequence"/>
</dbReference>
<name>A0AAW2ZSN0_9EUKA</name>
<evidence type="ECO:0000256" key="3">
    <source>
        <dbReference type="ARBA" id="ARBA00023274"/>
    </source>
</evidence>
<dbReference type="Gene3D" id="1.20.5.110">
    <property type="match status" value="1"/>
</dbReference>
<keyword evidence="3" id="KW-0687">Ribonucleoprotein</keyword>
<evidence type="ECO:0000256" key="4">
    <source>
        <dbReference type="SAM" id="MobiDB-lite"/>
    </source>
</evidence>
<evidence type="ECO:0000256" key="2">
    <source>
        <dbReference type="ARBA" id="ARBA00022980"/>
    </source>
</evidence>
<dbReference type="GO" id="GO:0022625">
    <property type="term" value="C:cytosolic large ribosomal subunit"/>
    <property type="evidence" value="ECO:0007669"/>
    <property type="project" value="TreeGrafter"/>
</dbReference>
<evidence type="ECO:0000256" key="1">
    <source>
        <dbReference type="ARBA" id="ARBA00005640"/>
    </source>
</evidence>
<organism evidence="5 6">
    <name type="scientific">Acrasis kona</name>
    <dbReference type="NCBI Taxonomy" id="1008807"/>
    <lineage>
        <taxon>Eukaryota</taxon>
        <taxon>Discoba</taxon>
        <taxon>Heterolobosea</taxon>
        <taxon>Tetramitia</taxon>
        <taxon>Eutetramitia</taxon>
        <taxon>Acrasidae</taxon>
        <taxon>Acrasis</taxon>
    </lineage>
</organism>
<dbReference type="GO" id="GO:0006412">
    <property type="term" value="P:translation"/>
    <property type="evidence" value="ECO:0007669"/>
    <property type="project" value="InterPro"/>
</dbReference>